<gene>
    <name evidence="2" type="ORF">H0A76_06815</name>
</gene>
<dbReference type="GO" id="GO:0043041">
    <property type="term" value="P:amino acid activation for nonribosomal peptide biosynthetic process"/>
    <property type="evidence" value="ECO:0007669"/>
    <property type="project" value="TreeGrafter"/>
</dbReference>
<dbReference type="Gene3D" id="3.40.50.980">
    <property type="match status" value="1"/>
</dbReference>
<sequence>MIQNKSANIVPVILGILKSGAYYLPVDTKNPTDKVQAILMDAKPKILITDKYFSSFKSLQIISYEYLLGLRYQKNKKTKTNLPLVNSEDIAYCLYTSGTTGKPKGAIIQHRSVLSFFRL</sequence>
<dbReference type="GO" id="GO:0044550">
    <property type="term" value="P:secondary metabolite biosynthetic process"/>
    <property type="evidence" value="ECO:0007669"/>
    <property type="project" value="TreeGrafter"/>
</dbReference>
<dbReference type="Proteomes" id="UP000568751">
    <property type="component" value="Unassembled WGS sequence"/>
</dbReference>
<dbReference type="SUPFAM" id="SSF56801">
    <property type="entry name" value="Acetyl-CoA synthetase-like"/>
    <property type="match status" value="1"/>
</dbReference>
<dbReference type="GO" id="GO:0005737">
    <property type="term" value="C:cytoplasm"/>
    <property type="evidence" value="ECO:0007669"/>
    <property type="project" value="TreeGrafter"/>
</dbReference>
<evidence type="ECO:0000313" key="3">
    <source>
        <dbReference type="Proteomes" id="UP000568751"/>
    </source>
</evidence>
<dbReference type="InterPro" id="IPR020459">
    <property type="entry name" value="AMP-binding"/>
</dbReference>
<evidence type="ECO:0000259" key="1">
    <source>
        <dbReference type="Pfam" id="PF00501"/>
    </source>
</evidence>
<comment type="caution">
    <text evidence="2">The sequence shown here is derived from an EMBL/GenBank/DDBJ whole genome shotgun (WGS) entry which is preliminary data.</text>
</comment>
<dbReference type="Pfam" id="PF00501">
    <property type="entry name" value="AMP-binding"/>
    <property type="match status" value="1"/>
</dbReference>
<name>A0A853F1T5_9GAMM</name>
<proteinExistence type="predicted"/>
<reference evidence="2 3" key="1">
    <citation type="submission" date="2020-05" db="EMBL/GenBank/DDBJ databases">
        <title>Horizontal transmission and recombination maintain forever young bacterial symbiont genomes.</title>
        <authorList>
            <person name="Russell S.L."/>
            <person name="Pepper-Tunick E."/>
            <person name="Svedberg J."/>
            <person name="Byrne A."/>
            <person name="Ruelas Castillo J."/>
            <person name="Vollmers C."/>
            <person name="Beinart R.A."/>
            <person name="Corbett-Detig R."/>
        </authorList>
    </citation>
    <scope>NUCLEOTIDE SEQUENCE [LARGE SCALE GENOMIC DNA]</scope>
    <source>
        <strain evidence="2">455</strain>
    </source>
</reference>
<evidence type="ECO:0000313" key="2">
    <source>
        <dbReference type="EMBL" id="NYT27622.1"/>
    </source>
</evidence>
<feature type="domain" description="AMP-dependent synthetase/ligase" evidence="1">
    <location>
        <begin position="6"/>
        <end position="116"/>
    </location>
</feature>
<dbReference type="AlphaFoldDB" id="A0A853F1T5"/>
<dbReference type="EMBL" id="JACCHT010000001">
    <property type="protein sequence ID" value="NYT27622.1"/>
    <property type="molecule type" value="Genomic_DNA"/>
</dbReference>
<dbReference type="PANTHER" id="PTHR45527:SF1">
    <property type="entry name" value="FATTY ACID SYNTHASE"/>
    <property type="match status" value="1"/>
</dbReference>
<organism evidence="2 3">
    <name type="scientific">Candidatus Thiodubiliella endoseptemdiera</name>
    <dbReference type="NCBI Taxonomy" id="2738886"/>
    <lineage>
        <taxon>Bacteria</taxon>
        <taxon>Pseudomonadati</taxon>
        <taxon>Pseudomonadota</taxon>
        <taxon>Gammaproteobacteria</taxon>
        <taxon>Candidatus Pseudothioglobaceae</taxon>
        <taxon>Candidatus Thiodubiliella</taxon>
    </lineage>
</organism>
<accession>A0A853F1T5</accession>
<dbReference type="GO" id="GO:0031177">
    <property type="term" value="F:phosphopantetheine binding"/>
    <property type="evidence" value="ECO:0007669"/>
    <property type="project" value="TreeGrafter"/>
</dbReference>
<protein>
    <submittedName>
        <fullName evidence="2">AMP-binding protein</fullName>
    </submittedName>
</protein>
<dbReference type="PANTHER" id="PTHR45527">
    <property type="entry name" value="NONRIBOSOMAL PEPTIDE SYNTHETASE"/>
    <property type="match status" value="1"/>
</dbReference>
<dbReference type="PRINTS" id="PR00154">
    <property type="entry name" value="AMPBINDING"/>
</dbReference>
<dbReference type="InterPro" id="IPR000873">
    <property type="entry name" value="AMP-dep_synth/lig_dom"/>
</dbReference>